<evidence type="ECO:0000313" key="2">
    <source>
        <dbReference type="Proteomes" id="UP000054988"/>
    </source>
</evidence>
<gene>
    <name evidence="1" type="ORF">WG66_11473</name>
</gene>
<comment type="caution">
    <text evidence="1">The sequence shown here is derived from an EMBL/GenBank/DDBJ whole genome shotgun (WGS) entry which is preliminary data.</text>
</comment>
<evidence type="ECO:0000313" key="1">
    <source>
        <dbReference type="EMBL" id="KTB35952.1"/>
    </source>
</evidence>
<name>A0A0W0FHY7_MONRR</name>
<proteinExistence type="predicted"/>
<reference evidence="1 2" key="1">
    <citation type="submission" date="2015-12" db="EMBL/GenBank/DDBJ databases">
        <title>Draft genome sequence of Moniliophthora roreri, the causal agent of frosty pod rot of cacao.</title>
        <authorList>
            <person name="Aime M.C."/>
            <person name="Diaz-Valderrama J.R."/>
            <person name="Kijpornyongpan T."/>
            <person name="Phillips-Mora W."/>
        </authorList>
    </citation>
    <scope>NUCLEOTIDE SEQUENCE [LARGE SCALE GENOMIC DNA]</scope>
    <source>
        <strain evidence="1 2">MCA 2952</strain>
    </source>
</reference>
<accession>A0A0W0FHY7</accession>
<protein>
    <submittedName>
        <fullName evidence="1">Uncharacterized protein</fullName>
    </submittedName>
</protein>
<dbReference type="Proteomes" id="UP000054988">
    <property type="component" value="Unassembled WGS sequence"/>
</dbReference>
<organism evidence="1 2">
    <name type="scientific">Moniliophthora roreri</name>
    <name type="common">Frosty pod rot fungus</name>
    <name type="synonym">Monilia roreri</name>
    <dbReference type="NCBI Taxonomy" id="221103"/>
    <lineage>
        <taxon>Eukaryota</taxon>
        <taxon>Fungi</taxon>
        <taxon>Dikarya</taxon>
        <taxon>Basidiomycota</taxon>
        <taxon>Agaricomycotina</taxon>
        <taxon>Agaricomycetes</taxon>
        <taxon>Agaricomycetidae</taxon>
        <taxon>Agaricales</taxon>
        <taxon>Marasmiineae</taxon>
        <taxon>Marasmiaceae</taxon>
        <taxon>Moniliophthora</taxon>
    </lineage>
</organism>
<sequence>MLKEHLLCIAIHHPTKAPTQPFH</sequence>
<dbReference type="AlphaFoldDB" id="A0A0W0FHY7"/>
<dbReference type="EMBL" id="LATX01001949">
    <property type="protein sequence ID" value="KTB35952.1"/>
    <property type="molecule type" value="Genomic_DNA"/>
</dbReference>